<dbReference type="InterPro" id="IPR006026">
    <property type="entry name" value="Peptidase_Metallo"/>
</dbReference>
<feature type="domain" description="Peptidase metallopeptidase" evidence="6">
    <location>
        <begin position="109"/>
        <end position="263"/>
    </location>
</feature>
<reference evidence="7 8" key="1">
    <citation type="submission" date="2019-09" db="EMBL/GenBank/DDBJ databases">
        <title>Arthrobacter zafarii sp. nov., a moderately thermotolerant and halotolerant actinobacterium isolated from Cholistan desert soil of Pakistan.</title>
        <authorList>
            <person name="Amin A."/>
            <person name="Ahmed I."/>
            <person name="Khalid N."/>
            <person name="Schumann P."/>
            <person name="Busse H.J."/>
            <person name="Khan I.U."/>
            <person name="Li S."/>
            <person name="Li W.J."/>
        </authorList>
    </citation>
    <scope>NUCLEOTIDE SEQUENCE [LARGE SCALE GENOMIC DNA]</scope>
    <source>
        <strain evidence="7 8">NCCP-1664</strain>
    </source>
</reference>
<name>A0A5A7NTB5_9MICC</name>
<dbReference type="GO" id="GO:0008270">
    <property type="term" value="F:zinc ion binding"/>
    <property type="evidence" value="ECO:0007669"/>
    <property type="project" value="InterPro"/>
</dbReference>
<keyword evidence="8" id="KW-1185">Reference proteome</keyword>
<evidence type="ECO:0000256" key="1">
    <source>
        <dbReference type="ARBA" id="ARBA00022670"/>
    </source>
</evidence>
<keyword evidence="3" id="KW-0378">Hydrolase</keyword>
<organism evidence="7 8">
    <name type="scientific">Zafaria cholistanensis</name>
    <dbReference type="NCBI Taxonomy" id="1682741"/>
    <lineage>
        <taxon>Bacteria</taxon>
        <taxon>Bacillati</taxon>
        <taxon>Actinomycetota</taxon>
        <taxon>Actinomycetes</taxon>
        <taxon>Micrococcales</taxon>
        <taxon>Micrococcaceae</taxon>
        <taxon>Zafaria</taxon>
    </lineage>
</organism>
<dbReference type="AlphaFoldDB" id="A0A5A7NTB5"/>
<evidence type="ECO:0000259" key="6">
    <source>
        <dbReference type="SMART" id="SM00235"/>
    </source>
</evidence>
<dbReference type="InterPro" id="IPR001818">
    <property type="entry name" value="Pept_M10_metallopeptidase"/>
</dbReference>
<protein>
    <recommendedName>
        <fullName evidence="6">Peptidase metallopeptidase domain-containing protein</fullName>
    </recommendedName>
</protein>
<feature type="region of interest" description="Disordered" evidence="5">
    <location>
        <begin position="1"/>
        <end position="32"/>
    </location>
</feature>
<proteinExistence type="predicted"/>
<dbReference type="GO" id="GO:0031012">
    <property type="term" value="C:extracellular matrix"/>
    <property type="evidence" value="ECO:0007669"/>
    <property type="project" value="InterPro"/>
</dbReference>
<keyword evidence="4" id="KW-0862">Zinc</keyword>
<evidence type="ECO:0000256" key="3">
    <source>
        <dbReference type="ARBA" id="ARBA00022801"/>
    </source>
</evidence>
<evidence type="ECO:0000256" key="5">
    <source>
        <dbReference type="SAM" id="MobiDB-lite"/>
    </source>
</evidence>
<evidence type="ECO:0000313" key="8">
    <source>
        <dbReference type="Proteomes" id="UP000325307"/>
    </source>
</evidence>
<evidence type="ECO:0000256" key="2">
    <source>
        <dbReference type="ARBA" id="ARBA00022723"/>
    </source>
</evidence>
<dbReference type="InterPro" id="IPR024079">
    <property type="entry name" value="MetalloPept_cat_dom_sf"/>
</dbReference>
<evidence type="ECO:0000313" key="7">
    <source>
        <dbReference type="EMBL" id="GER24033.1"/>
    </source>
</evidence>
<keyword evidence="1" id="KW-0645">Protease</keyword>
<dbReference type="Gene3D" id="3.40.390.10">
    <property type="entry name" value="Collagenase (Catalytic Domain)"/>
    <property type="match status" value="1"/>
</dbReference>
<dbReference type="SUPFAM" id="SSF55486">
    <property type="entry name" value="Metalloproteases ('zincins'), catalytic domain"/>
    <property type="match status" value="1"/>
</dbReference>
<dbReference type="EMBL" id="BKDJ01000015">
    <property type="protein sequence ID" value="GER24033.1"/>
    <property type="molecule type" value="Genomic_DNA"/>
</dbReference>
<evidence type="ECO:0000256" key="4">
    <source>
        <dbReference type="ARBA" id="ARBA00022833"/>
    </source>
</evidence>
<dbReference type="SMART" id="SM00235">
    <property type="entry name" value="ZnMc"/>
    <property type="match status" value="1"/>
</dbReference>
<dbReference type="OrthoDB" id="4956587at2"/>
<accession>A0A5A7NTB5</accession>
<dbReference type="RefSeq" id="WP_149957628.1">
    <property type="nucleotide sequence ID" value="NZ_BKDJ01000015.1"/>
</dbReference>
<dbReference type="Proteomes" id="UP000325307">
    <property type="component" value="Unassembled WGS sequence"/>
</dbReference>
<feature type="region of interest" description="Disordered" evidence="5">
    <location>
        <begin position="93"/>
        <end position="113"/>
    </location>
</feature>
<keyword evidence="2" id="KW-0479">Metal-binding</keyword>
<comment type="caution">
    <text evidence="7">The sequence shown here is derived from an EMBL/GenBank/DDBJ whole genome shotgun (WGS) entry which is preliminary data.</text>
</comment>
<dbReference type="Pfam" id="PF00413">
    <property type="entry name" value="Peptidase_M10"/>
    <property type="match status" value="1"/>
</dbReference>
<dbReference type="GO" id="GO:0004222">
    <property type="term" value="F:metalloendopeptidase activity"/>
    <property type="evidence" value="ECO:0007669"/>
    <property type="project" value="InterPro"/>
</dbReference>
<dbReference type="GO" id="GO:0006508">
    <property type="term" value="P:proteolysis"/>
    <property type="evidence" value="ECO:0007669"/>
    <property type="project" value="UniProtKB-KW"/>
</dbReference>
<gene>
    <name evidence="7" type="ORF">NCCP1664_25280</name>
</gene>
<sequence length="265" mass="27563">MRSQAPAAGGDGGFHTAPDRRPRPGYSGRRRTGAGLAGLRLAGLRPAGLRPAGLRPAGLRLTGAGLAGVGASLLLLLAGCADPTPDQAPTECSVPAGSTLRDLDLQDSPETPWRKEDGEELLVYFETGGLEGRYVGLSTDAVDYWSVSPCVEAVAVASCPEDANCVTMVSVDNAGDDGESDGSFSGRDRGAYRTGGEITLHTGLLDRSSDNGALATIVHEMGHALGLVHRKDSEDVMNAYTSDTTDPEPDATNFVNLAVIYGTRH</sequence>